<dbReference type="Proteomes" id="UP001328107">
    <property type="component" value="Unassembled WGS sequence"/>
</dbReference>
<protein>
    <submittedName>
        <fullName evidence="2">Uncharacterized protein</fullName>
    </submittedName>
</protein>
<keyword evidence="1" id="KW-0472">Membrane</keyword>
<reference evidence="3" key="1">
    <citation type="submission" date="2022-10" db="EMBL/GenBank/DDBJ databases">
        <title>Genome assembly of Pristionchus species.</title>
        <authorList>
            <person name="Yoshida K."/>
            <person name="Sommer R.J."/>
        </authorList>
    </citation>
    <scope>NUCLEOTIDE SEQUENCE [LARGE SCALE GENOMIC DNA]</scope>
    <source>
        <strain evidence="3">RS5460</strain>
    </source>
</reference>
<dbReference type="EMBL" id="BTRK01000004">
    <property type="protein sequence ID" value="GMR45997.1"/>
    <property type="molecule type" value="Genomic_DNA"/>
</dbReference>
<feature type="non-terminal residue" evidence="2">
    <location>
        <position position="1"/>
    </location>
</feature>
<organism evidence="2 3">
    <name type="scientific">Pristionchus mayeri</name>
    <dbReference type="NCBI Taxonomy" id="1317129"/>
    <lineage>
        <taxon>Eukaryota</taxon>
        <taxon>Metazoa</taxon>
        <taxon>Ecdysozoa</taxon>
        <taxon>Nematoda</taxon>
        <taxon>Chromadorea</taxon>
        <taxon>Rhabditida</taxon>
        <taxon>Rhabditina</taxon>
        <taxon>Diplogasteromorpha</taxon>
        <taxon>Diplogasteroidea</taxon>
        <taxon>Neodiplogasteridae</taxon>
        <taxon>Pristionchus</taxon>
    </lineage>
</organism>
<feature type="transmembrane region" description="Helical" evidence="1">
    <location>
        <begin position="6"/>
        <end position="30"/>
    </location>
</feature>
<keyword evidence="3" id="KW-1185">Reference proteome</keyword>
<proteinExistence type="predicted"/>
<accession>A0AAN5CKC1</accession>
<evidence type="ECO:0000313" key="3">
    <source>
        <dbReference type="Proteomes" id="UP001328107"/>
    </source>
</evidence>
<keyword evidence="1" id="KW-0812">Transmembrane</keyword>
<sequence>NDSMFIMVISFQGGNLLLMLLFGAITYIHISKNAFSQNLRNVNTGLFRARIFQALCSYMFLFN</sequence>
<dbReference type="AlphaFoldDB" id="A0AAN5CKC1"/>
<feature type="non-terminal residue" evidence="2">
    <location>
        <position position="63"/>
    </location>
</feature>
<name>A0AAN5CKC1_9BILA</name>
<gene>
    <name evidence="2" type="ORF">PMAYCL1PPCAC_16192</name>
</gene>
<evidence type="ECO:0000256" key="1">
    <source>
        <dbReference type="SAM" id="Phobius"/>
    </source>
</evidence>
<comment type="caution">
    <text evidence="2">The sequence shown here is derived from an EMBL/GenBank/DDBJ whole genome shotgun (WGS) entry which is preliminary data.</text>
</comment>
<evidence type="ECO:0000313" key="2">
    <source>
        <dbReference type="EMBL" id="GMR45997.1"/>
    </source>
</evidence>
<keyword evidence="1" id="KW-1133">Transmembrane helix</keyword>